<evidence type="ECO:0000256" key="1">
    <source>
        <dbReference type="SAM" id="Phobius"/>
    </source>
</evidence>
<dbReference type="Proteomes" id="UP000000233">
    <property type="component" value="Chromosome"/>
</dbReference>
<evidence type="ECO:0000313" key="2">
    <source>
        <dbReference type="EMBL" id="ABP81129.1"/>
    </source>
</evidence>
<dbReference type="HOGENOM" id="CLU_2024686_0_0_6"/>
<evidence type="ECO:0000313" key="3">
    <source>
        <dbReference type="Proteomes" id="UP000000233"/>
    </source>
</evidence>
<sequence length="133" mass="14894">MIAMAIAPPGTRCICLPVQVNIIDLSYKATYRCGSGPAFCRYGRSEGMNGMSLAWLLIGGSLCSVMVLLVLLWLLWLERRSQRCELTVLRELLDGLGQVIVRLEKDKAELTSGLRAEKAHVAQLRRQIELLRH</sequence>
<protein>
    <submittedName>
        <fullName evidence="2">Uncharacterized protein</fullName>
    </submittedName>
</protein>
<reference evidence="2 3" key="1">
    <citation type="journal article" date="2008" name="Proc. Natl. Acad. Sci. U.S.A.">
        <title>Nitrogen fixation island and rhizosphere competence traits in the genome of root-associated Pseudomonas stutzeri A1501.</title>
        <authorList>
            <person name="Yan Y."/>
            <person name="Yang J."/>
            <person name="Dou Y."/>
            <person name="Chen M."/>
            <person name="Ping S."/>
            <person name="Peng J."/>
            <person name="Lu W."/>
            <person name="Zhang W."/>
            <person name="Yao Z."/>
            <person name="Li H."/>
            <person name="Liu W."/>
            <person name="He S."/>
            <person name="Geng L."/>
            <person name="Zhang X."/>
            <person name="Yang F."/>
            <person name="Yu H."/>
            <person name="Zhan Y."/>
            <person name="Li D."/>
            <person name="Lin Z."/>
            <person name="Wang Y."/>
            <person name="Elmerich C."/>
            <person name="Lin M."/>
            <person name="Jin Q."/>
        </authorList>
    </citation>
    <scope>NUCLEOTIDE SEQUENCE [LARGE SCALE GENOMIC DNA]</scope>
    <source>
        <strain evidence="2 3">A1501</strain>
    </source>
</reference>
<dbReference type="EMBL" id="CP000304">
    <property type="protein sequence ID" value="ABP81129.1"/>
    <property type="molecule type" value="Genomic_DNA"/>
</dbReference>
<gene>
    <name evidence="2" type="ordered locus">PST_3501</name>
</gene>
<dbReference type="eggNOG" id="ENOG502ZYHT">
    <property type="taxonomic scope" value="Bacteria"/>
</dbReference>
<keyword evidence="3" id="KW-1185">Reference proteome</keyword>
<organism evidence="2 3">
    <name type="scientific">Stutzerimonas stutzeri (strain A1501)</name>
    <name type="common">Pseudomonas stutzeri</name>
    <dbReference type="NCBI Taxonomy" id="379731"/>
    <lineage>
        <taxon>Bacteria</taxon>
        <taxon>Pseudomonadati</taxon>
        <taxon>Pseudomonadota</taxon>
        <taxon>Gammaproteobacteria</taxon>
        <taxon>Pseudomonadales</taxon>
        <taxon>Pseudomonadaceae</taxon>
        <taxon>Stutzerimonas</taxon>
    </lineage>
</organism>
<keyword evidence="1" id="KW-0472">Membrane</keyword>
<proteinExistence type="predicted"/>
<accession>A4VQ78</accession>
<feature type="transmembrane region" description="Helical" evidence="1">
    <location>
        <begin position="53"/>
        <end position="76"/>
    </location>
</feature>
<dbReference type="AlphaFoldDB" id="A4VQ78"/>
<keyword evidence="1" id="KW-1133">Transmembrane helix</keyword>
<name>A4VQ78_STUS1</name>
<keyword evidence="1" id="KW-0812">Transmembrane</keyword>
<dbReference type="KEGG" id="psa:PST_3501"/>